<evidence type="ECO:0000256" key="1">
    <source>
        <dbReference type="SAM" id="Phobius"/>
    </source>
</evidence>
<keyword evidence="1" id="KW-0472">Membrane</keyword>
<feature type="transmembrane region" description="Helical" evidence="1">
    <location>
        <begin position="20"/>
        <end position="41"/>
    </location>
</feature>
<dbReference type="Pfam" id="PF11282">
    <property type="entry name" value="DUF3082"/>
    <property type="match status" value="1"/>
</dbReference>
<protein>
    <submittedName>
        <fullName evidence="2">DUF3082 domain-containing protein</fullName>
    </submittedName>
</protein>
<name>A0ABV0JKH1_9CYAN</name>
<dbReference type="InterPro" id="IPR021434">
    <property type="entry name" value="DUF3082"/>
</dbReference>
<dbReference type="RefSeq" id="WP_190427868.1">
    <property type="nucleotide sequence ID" value="NZ_JAMPKK010000002.1"/>
</dbReference>
<evidence type="ECO:0000313" key="3">
    <source>
        <dbReference type="Proteomes" id="UP001442494"/>
    </source>
</evidence>
<dbReference type="EMBL" id="JAMPKK010000002">
    <property type="protein sequence ID" value="MEP0863182.1"/>
    <property type="molecule type" value="Genomic_DNA"/>
</dbReference>
<keyword evidence="1" id="KW-1133">Transmembrane helix</keyword>
<proteinExistence type="predicted"/>
<dbReference type="Proteomes" id="UP001442494">
    <property type="component" value="Unassembled WGS sequence"/>
</dbReference>
<dbReference type="PANTHER" id="PTHR35733">
    <property type="entry name" value="OS02G0307800 PROTEIN"/>
    <property type="match status" value="1"/>
</dbReference>
<gene>
    <name evidence="2" type="ORF">NDI37_01710</name>
</gene>
<organism evidence="2 3">
    <name type="scientific">Funiculus sociatus GB2-A5</name>
    <dbReference type="NCBI Taxonomy" id="2933946"/>
    <lineage>
        <taxon>Bacteria</taxon>
        <taxon>Bacillati</taxon>
        <taxon>Cyanobacteriota</taxon>
        <taxon>Cyanophyceae</taxon>
        <taxon>Coleofasciculales</taxon>
        <taxon>Coleofasciculaceae</taxon>
        <taxon>Funiculus</taxon>
    </lineage>
</organism>
<feature type="transmembrane region" description="Helical" evidence="1">
    <location>
        <begin position="62"/>
        <end position="95"/>
    </location>
</feature>
<reference evidence="2 3" key="1">
    <citation type="submission" date="2022-04" db="EMBL/GenBank/DDBJ databases">
        <title>Positive selection, recombination, and allopatry shape intraspecific diversity of widespread and dominant cyanobacteria.</title>
        <authorList>
            <person name="Wei J."/>
            <person name="Shu W."/>
            <person name="Hu C."/>
        </authorList>
    </citation>
    <scope>NUCLEOTIDE SEQUENCE [LARGE SCALE GENOMIC DNA]</scope>
    <source>
        <strain evidence="2 3">GB2-A5</strain>
    </source>
</reference>
<keyword evidence="1" id="KW-0812">Transmembrane</keyword>
<comment type="caution">
    <text evidence="2">The sequence shown here is derived from an EMBL/GenBank/DDBJ whole genome shotgun (WGS) entry which is preliminary data.</text>
</comment>
<accession>A0ABV0JKH1</accession>
<dbReference type="PANTHER" id="PTHR35733:SF1">
    <property type="entry name" value="OS02G0307800 PROTEIN"/>
    <property type="match status" value="1"/>
</dbReference>
<evidence type="ECO:0000313" key="2">
    <source>
        <dbReference type="EMBL" id="MEP0863182.1"/>
    </source>
</evidence>
<keyword evidence="3" id="KW-1185">Reference proteome</keyword>
<sequence length="110" mass="11476">MTDPTPTQNPAAQPTETPTTPLRCLTGALIAGGMAYCLYLLTVSISQTFAAKPISSDNVTAINIAIAVRTLVVGMSALGTCIFGLVTLGLLALAIQITFQRLTNRTPPTQ</sequence>